<name>A0ABT5QU08_9GAMM</name>
<feature type="non-terminal residue" evidence="2">
    <location>
        <position position="205"/>
    </location>
</feature>
<proteinExistence type="predicted"/>
<dbReference type="Pfam" id="PF13006">
    <property type="entry name" value="Nterm_IS4"/>
    <property type="match status" value="1"/>
</dbReference>
<protein>
    <submittedName>
        <fullName evidence="2">Transposase domain-containing protein</fullName>
    </submittedName>
</protein>
<accession>A0ABT5QU08</accession>
<evidence type="ECO:0000259" key="1">
    <source>
        <dbReference type="Pfam" id="PF13006"/>
    </source>
</evidence>
<feature type="non-terminal residue" evidence="2">
    <location>
        <position position="1"/>
    </location>
</feature>
<keyword evidence="3" id="KW-1185">Reference proteome</keyword>
<dbReference type="EMBL" id="JAJUBB010000068">
    <property type="protein sequence ID" value="MDD1784464.1"/>
    <property type="molecule type" value="Genomic_DNA"/>
</dbReference>
<comment type="caution">
    <text evidence="2">The sequence shown here is derived from an EMBL/GenBank/DDBJ whole genome shotgun (WGS) entry which is preliminary data.</text>
</comment>
<dbReference type="Proteomes" id="UP001149821">
    <property type="component" value="Unassembled WGS sequence"/>
</dbReference>
<dbReference type="PANTHER" id="PTHR37529">
    <property type="entry name" value="TRANSPOSASE INSG FOR INSERTION SEQUENCE ELEMENT IS4-RELATED"/>
    <property type="match status" value="1"/>
</dbReference>
<evidence type="ECO:0000313" key="3">
    <source>
        <dbReference type="Proteomes" id="UP001149821"/>
    </source>
</evidence>
<sequence>FFMSEFSKELHVTAEFCQDHHINAFSKHIPLEWVEEAVKQTGRASLRKRRFPAEQAVWLVLGIGLLRNRSIQSVCDQLELAFPDAKGELPPLATSSIIKGREKLGAEPMRYLFKLTAAQWEKQCDFDKVCGLKVLSVDGTYFRTHDTDSNQRFGYVQKSASFPSVLAVTLMSTKTHMISDAAFGPVTQSEITYAQQLVGSAPENS</sequence>
<dbReference type="PANTHER" id="PTHR37529:SF1">
    <property type="entry name" value="TRANSPOSASE INSG FOR INSERTION SEQUENCE ELEMENT IS4-RELATED"/>
    <property type="match status" value="1"/>
</dbReference>
<feature type="domain" description="Transposase IS4 N-terminal" evidence="1">
    <location>
        <begin position="20"/>
        <end position="114"/>
    </location>
</feature>
<dbReference type="InterPro" id="IPR024473">
    <property type="entry name" value="Transposases_IS4_N"/>
</dbReference>
<reference evidence="2" key="1">
    <citation type="submission" date="2021-12" db="EMBL/GenBank/DDBJ databases">
        <title>Enterovibrio ZSDZ35 sp. nov. and Enterovibrio ZSDZ42 sp. nov., isolated from coastal seawater in Qingdao.</title>
        <authorList>
            <person name="Zhang P."/>
        </authorList>
    </citation>
    <scope>NUCLEOTIDE SEQUENCE</scope>
    <source>
        <strain evidence="2">ZSDZ35</strain>
    </source>
</reference>
<gene>
    <name evidence="2" type="ORF">LRP49_25145</name>
</gene>
<evidence type="ECO:0000313" key="2">
    <source>
        <dbReference type="EMBL" id="MDD1784464.1"/>
    </source>
</evidence>
<organism evidence="2 3">
    <name type="scientific">Enterovibrio qingdaonensis</name>
    <dbReference type="NCBI Taxonomy" id="2899818"/>
    <lineage>
        <taxon>Bacteria</taxon>
        <taxon>Pseudomonadati</taxon>
        <taxon>Pseudomonadota</taxon>
        <taxon>Gammaproteobacteria</taxon>
        <taxon>Vibrionales</taxon>
        <taxon>Vibrionaceae</taxon>
        <taxon>Enterovibrio</taxon>
    </lineage>
</organism>